<dbReference type="EMBL" id="BHXQ01000003">
    <property type="protein sequence ID" value="GCC51712.1"/>
    <property type="molecule type" value="Genomic_DNA"/>
</dbReference>
<dbReference type="AlphaFoldDB" id="A0A401UA10"/>
<dbReference type="Pfam" id="PF11138">
    <property type="entry name" value="DUF2911"/>
    <property type="match status" value="1"/>
</dbReference>
<dbReference type="InterPro" id="IPR021314">
    <property type="entry name" value="DUF2911"/>
</dbReference>
<keyword evidence="1" id="KW-0732">Signal</keyword>
<dbReference type="RefSeq" id="WP_127122362.1">
    <property type="nucleotide sequence ID" value="NZ_BHXQ01000003.1"/>
</dbReference>
<protein>
    <submittedName>
        <fullName evidence="2">DUF2911 domain-containing protein</fullName>
    </submittedName>
</protein>
<dbReference type="InterPro" id="IPR011990">
    <property type="entry name" value="TPR-like_helical_dom_sf"/>
</dbReference>
<sequence>MKKTITLALFLIGIMVAQAQLPLPPSGDNQKSSVSQMIGLVKVTVDYNSPDVHGPNGEDRTGKIWGEVVHYGYIDQGFGTSKAAPWRAGANENTLITFSHDVTLGGTVVKAGTYSLFLEVQKEGAWTWIVNKDISSWGSYFYDAQKDVVRVKANPEDAAFSEWLNYGFENRKRNTASLYLQWENKKVALPIAVSNTNDIYVDAIKDVLKGTTTGFTHEAYIQAAQFCAQNNVQLEQGLQWADYGLTDPFVGREDFNALATKAQLLTALKRESDAEAVMSKAIVHPTASIQNVHQYGRNLLTTGKNEKALEVFKLNAKNHPEDKFTVNVGLARGYTAVGDKKNAIKYWELAIKNLPENQKQNLGFYEGELKKLK</sequence>
<dbReference type="OrthoDB" id="195456at2"/>
<evidence type="ECO:0000313" key="2">
    <source>
        <dbReference type="EMBL" id="GCC51712.1"/>
    </source>
</evidence>
<accession>A0A401UA10</accession>
<feature type="signal peptide" evidence="1">
    <location>
        <begin position="1"/>
        <end position="19"/>
    </location>
</feature>
<comment type="caution">
    <text evidence="2">The sequence shown here is derived from an EMBL/GenBank/DDBJ whole genome shotgun (WGS) entry which is preliminary data.</text>
</comment>
<name>A0A401UA10_9BACT</name>
<dbReference type="Gene3D" id="1.25.40.10">
    <property type="entry name" value="Tetratricopeptide repeat domain"/>
    <property type="match status" value="1"/>
</dbReference>
<evidence type="ECO:0000313" key="3">
    <source>
        <dbReference type="Proteomes" id="UP000288227"/>
    </source>
</evidence>
<dbReference type="Proteomes" id="UP000288227">
    <property type="component" value="Unassembled WGS sequence"/>
</dbReference>
<evidence type="ECO:0000256" key="1">
    <source>
        <dbReference type="SAM" id="SignalP"/>
    </source>
</evidence>
<dbReference type="SUPFAM" id="SSF48452">
    <property type="entry name" value="TPR-like"/>
    <property type="match status" value="1"/>
</dbReference>
<proteinExistence type="predicted"/>
<keyword evidence="3" id="KW-1185">Reference proteome</keyword>
<reference evidence="2 3" key="1">
    <citation type="submission" date="2018-11" db="EMBL/GenBank/DDBJ databases">
        <title>Chryseotalea sanarue gen. nov., sp., nov., a member of the family Cytophagaceae, isolated from a brackish lake in Hamamatsu Japan.</title>
        <authorList>
            <person name="Maejima Y."/>
            <person name="Iino T."/>
            <person name="Muraguchi Y."/>
            <person name="Fukuda K."/>
            <person name="Ohkuma M."/>
            <person name="Moriuchi R."/>
            <person name="Dohra H."/>
            <person name="Kimbara K."/>
            <person name="Shintani M."/>
        </authorList>
    </citation>
    <scope>NUCLEOTIDE SEQUENCE [LARGE SCALE GENOMIC DNA]</scope>
    <source>
        <strain evidence="2 3">Ys</strain>
    </source>
</reference>
<gene>
    <name evidence="2" type="ORF">SanaruYs_19410</name>
</gene>
<feature type="chain" id="PRO_5019044676" evidence="1">
    <location>
        <begin position="20"/>
        <end position="373"/>
    </location>
</feature>
<organism evidence="2 3">
    <name type="scientific">Chryseotalea sanaruensis</name>
    <dbReference type="NCBI Taxonomy" id="2482724"/>
    <lineage>
        <taxon>Bacteria</taxon>
        <taxon>Pseudomonadati</taxon>
        <taxon>Bacteroidota</taxon>
        <taxon>Cytophagia</taxon>
        <taxon>Cytophagales</taxon>
        <taxon>Chryseotaleaceae</taxon>
        <taxon>Chryseotalea</taxon>
    </lineage>
</organism>